<organism evidence="10 11">
    <name type="scientific">Mya arenaria</name>
    <name type="common">Soft-shell clam</name>
    <dbReference type="NCBI Taxonomy" id="6604"/>
    <lineage>
        <taxon>Eukaryota</taxon>
        <taxon>Metazoa</taxon>
        <taxon>Spiralia</taxon>
        <taxon>Lophotrochozoa</taxon>
        <taxon>Mollusca</taxon>
        <taxon>Bivalvia</taxon>
        <taxon>Autobranchia</taxon>
        <taxon>Heteroconchia</taxon>
        <taxon>Euheterodonta</taxon>
        <taxon>Imparidentia</taxon>
        <taxon>Neoheterodontei</taxon>
        <taxon>Myida</taxon>
        <taxon>Myoidea</taxon>
        <taxon>Myidae</taxon>
        <taxon>Mya</taxon>
    </lineage>
</organism>
<feature type="domain" description="C2H2-type" evidence="9">
    <location>
        <begin position="165"/>
        <end position="193"/>
    </location>
</feature>
<dbReference type="PROSITE" id="PS00028">
    <property type="entry name" value="ZINC_FINGER_C2H2_1"/>
    <property type="match status" value="9"/>
</dbReference>
<dbReference type="SUPFAM" id="SSF57667">
    <property type="entry name" value="beta-beta-alpha zinc fingers"/>
    <property type="match status" value="5"/>
</dbReference>
<proteinExistence type="predicted"/>
<feature type="compositionally biased region" description="Basic and acidic residues" evidence="8">
    <location>
        <begin position="24"/>
        <end position="33"/>
    </location>
</feature>
<feature type="compositionally biased region" description="Polar residues" evidence="8">
    <location>
        <begin position="1081"/>
        <end position="1096"/>
    </location>
</feature>
<evidence type="ECO:0000256" key="2">
    <source>
        <dbReference type="ARBA" id="ARBA00022723"/>
    </source>
</evidence>
<feature type="domain" description="C2H2-type" evidence="9">
    <location>
        <begin position="281"/>
        <end position="308"/>
    </location>
</feature>
<feature type="compositionally biased region" description="Basic and acidic residues" evidence="8">
    <location>
        <begin position="666"/>
        <end position="677"/>
    </location>
</feature>
<feature type="domain" description="C2H2-type" evidence="9">
    <location>
        <begin position="365"/>
        <end position="392"/>
    </location>
</feature>
<accession>A0ABY7FA81</accession>
<feature type="compositionally biased region" description="Polar residues" evidence="8">
    <location>
        <begin position="862"/>
        <end position="873"/>
    </location>
</feature>
<protein>
    <submittedName>
        <fullName evidence="10">ZN479-like protein</fullName>
    </submittedName>
</protein>
<dbReference type="PANTHER" id="PTHR16515">
    <property type="entry name" value="PR DOMAIN ZINC FINGER PROTEIN"/>
    <property type="match status" value="1"/>
</dbReference>
<evidence type="ECO:0000256" key="7">
    <source>
        <dbReference type="PROSITE-ProRule" id="PRU00042"/>
    </source>
</evidence>
<gene>
    <name evidence="10" type="ORF">MAR_000838</name>
</gene>
<evidence type="ECO:0000313" key="10">
    <source>
        <dbReference type="EMBL" id="WAR19000.1"/>
    </source>
</evidence>
<evidence type="ECO:0000256" key="1">
    <source>
        <dbReference type="ARBA" id="ARBA00004123"/>
    </source>
</evidence>
<evidence type="ECO:0000259" key="9">
    <source>
        <dbReference type="PROSITE" id="PS50157"/>
    </source>
</evidence>
<dbReference type="Gene3D" id="3.30.160.60">
    <property type="entry name" value="Classic Zinc Finger"/>
    <property type="match status" value="7"/>
</dbReference>
<feature type="region of interest" description="Disordered" evidence="8">
    <location>
        <begin position="560"/>
        <end position="602"/>
    </location>
</feature>
<feature type="region of interest" description="Disordered" evidence="8">
    <location>
        <begin position="1059"/>
        <end position="1129"/>
    </location>
</feature>
<dbReference type="InterPro" id="IPR036236">
    <property type="entry name" value="Znf_C2H2_sf"/>
</dbReference>
<feature type="domain" description="C2H2-type" evidence="9">
    <location>
        <begin position="225"/>
        <end position="252"/>
    </location>
</feature>
<evidence type="ECO:0000256" key="4">
    <source>
        <dbReference type="ARBA" id="ARBA00022771"/>
    </source>
</evidence>
<dbReference type="Pfam" id="PF00096">
    <property type="entry name" value="zf-C2H2"/>
    <property type="match status" value="9"/>
</dbReference>
<keyword evidence="2" id="KW-0479">Metal-binding</keyword>
<feature type="compositionally biased region" description="Basic residues" evidence="8">
    <location>
        <begin position="577"/>
        <end position="589"/>
    </location>
</feature>
<dbReference type="SMART" id="SM00355">
    <property type="entry name" value="ZnF_C2H2"/>
    <property type="match status" value="10"/>
</dbReference>
<evidence type="ECO:0000256" key="8">
    <source>
        <dbReference type="SAM" id="MobiDB-lite"/>
    </source>
</evidence>
<feature type="domain" description="C2H2-type" evidence="9">
    <location>
        <begin position="337"/>
        <end position="364"/>
    </location>
</feature>
<dbReference type="InterPro" id="IPR013087">
    <property type="entry name" value="Znf_C2H2_type"/>
</dbReference>
<feature type="region of interest" description="Disordered" evidence="8">
    <location>
        <begin position="862"/>
        <end position="928"/>
    </location>
</feature>
<feature type="compositionally biased region" description="Polar residues" evidence="8">
    <location>
        <begin position="906"/>
        <end position="928"/>
    </location>
</feature>
<keyword evidence="3" id="KW-0677">Repeat</keyword>
<keyword evidence="6" id="KW-0539">Nucleus</keyword>
<feature type="region of interest" description="Disordered" evidence="8">
    <location>
        <begin position="663"/>
        <end position="684"/>
    </location>
</feature>
<feature type="region of interest" description="Disordered" evidence="8">
    <location>
        <begin position="1"/>
        <end position="112"/>
    </location>
</feature>
<sequence length="1129" mass="127227">MASPFASAVCLKDEPVELEENSGSDDHLHDEKANSCGEAFPEALEKNPANGEESMMDDNSDNTVDGYDHGLTFEQVSEEELGSATEDGFGGRLFQMSDDLNGDGEQKKPGRDKIVVLNKDTPYRVRQGPDPALLKYSCSKCDKGFQFPYQVRRHMKAIHEGKYPYQCEQCKKPFTSVSSWKDHITYVHSDLRRFVCDLCNKGFKMSAALKKHRQEFHEKGAKMRFQCEYCNKIFSTKTNLVKHFVVHSEDKPFECPTCGKCFNRKNNLSEHMVIHSTEKSFECKECGKCFNRAYSLKIHSRNHLTTRPYRCEFCPSSFSQLGALKSHRRLHTGERPFKCEFCDQAFVQQATLQIHVKRHKKEKDFQCPFCPKSFYINRCLIEHLRVHTGEKPFPCAFCDTIPGVCSVTLFQVCYLLHYFRCVFHYNVSGMPVVLFQVCVVLHYSRCAFCAYRTAVKQSLNHHLRNVHKQQIGVTDAKGFLIPENINYDTLIKVGFVPRNCSDKESYMNETYLFVDIDWRGMQSDSEGLAKLIKDKETAMYESAEYKLDHVLPNDVEVNVNESNENESERAAKNAKLERRRQRRRERIKAKRLEDAKRKEEANNVPNGSIKKCIENALANITEEPFSLSDNVGNANVVLEEVDDINYNYVIDDLNNDVDNENSIEMDTQHDDNSRNDEESNVTEVANKTQEVVNEKQATDTSDNSVEIGQKVDAEKIECLAEEILSKHLGLLMNNYDPSFVEAKFKAIASEISVSVLEMYSDTQKKTTDIVNNMSNLQSVTSAPQSHTAIKQEPDDSFNDHDNKVRKSVQNCKTLECKSREDIGMTTKTSNLKSETIGAISETAKEHKVETTPDFSPQVIETASVSASEDQSQSYPPPRFQADNALSQANNDNSLHTKGTQCEYDRPSSTVRSYSSKPTSPTRSYSSSARLQSIIAQHLGYTQNSPTPKQSHVIIKRRAPLVKRPVISTELPKSPLQSKHSKLFSILTSTLASPAQNGMIPSSIPVTKSPHLAERGSLNKLTLSDYLNAPLANQANGTLTNAVIEPSLPGKSATTSLIKTEPLSEASRSSQHRTSGPEGNKETSNFCYPEASGSSQHRTSEPESSKDASNYGYTVNQPGPYIKEEPKDDY</sequence>
<evidence type="ECO:0000313" key="11">
    <source>
        <dbReference type="Proteomes" id="UP001164746"/>
    </source>
</evidence>
<feature type="compositionally biased region" description="Basic and acidic residues" evidence="8">
    <location>
        <begin position="566"/>
        <end position="576"/>
    </location>
</feature>
<feature type="domain" description="C2H2-type" evidence="9">
    <location>
        <begin position="136"/>
        <end position="164"/>
    </location>
</feature>
<dbReference type="PROSITE" id="PS50157">
    <property type="entry name" value="ZINC_FINGER_C2H2_2"/>
    <property type="match status" value="9"/>
</dbReference>
<comment type="subcellular location">
    <subcellularLocation>
        <location evidence="1">Nucleus</location>
    </subcellularLocation>
</comment>
<keyword evidence="5" id="KW-0862">Zinc</keyword>
<dbReference type="Proteomes" id="UP001164746">
    <property type="component" value="Chromosome 11"/>
</dbReference>
<dbReference type="PANTHER" id="PTHR16515:SF49">
    <property type="entry name" value="GASTRULA ZINC FINGER PROTEIN XLCGF49.1-LIKE-RELATED"/>
    <property type="match status" value="1"/>
</dbReference>
<reference evidence="10" key="1">
    <citation type="submission" date="2022-11" db="EMBL/GenBank/DDBJ databases">
        <title>Centuries of genome instability and evolution in soft-shell clam transmissible cancer (bioRxiv).</title>
        <authorList>
            <person name="Hart S.F.M."/>
            <person name="Yonemitsu M.A."/>
            <person name="Giersch R.M."/>
            <person name="Beal B.F."/>
            <person name="Arriagada G."/>
            <person name="Davis B.W."/>
            <person name="Ostrander E.A."/>
            <person name="Goff S.P."/>
            <person name="Metzger M.J."/>
        </authorList>
    </citation>
    <scope>NUCLEOTIDE SEQUENCE</scope>
    <source>
        <strain evidence="10">MELC-2E11</strain>
        <tissue evidence="10">Siphon/mantle</tissue>
    </source>
</reference>
<name>A0ABY7FA81_MYAAR</name>
<feature type="domain" description="C2H2-type" evidence="9">
    <location>
        <begin position="194"/>
        <end position="217"/>
    </location>
</feature>
<feature type="domain" description="C2H2-type" evidence="9">
    <location>
        <begin position="309"/>
        <end position="336"/>
    </location>
</feature>
<keyword evidence="4 7" id="KW-0863">Zinc-finger</keyword>
<feature type="compositionally biased region" description="Polar residues" evidence="8">
    <location>
        <begin position="883"/>
        <end position="899"/>
    </location>
</feature>
<feature type="compositionally biased region" description="Basic and acidic residues" evidence="8">
    <location>
        <begin position="789"/>
        <end position="801"/>
    </location>
</feature>
<evidence type="ECO:0000256" key="5">
    <source>
        <dbReference type="ARBA" id="ARBA00022833"/>
    </source>
</evidence>
<dbReference type="EMBL" id="CP111022">
    <property type="protein sequence ID" value="WAR19000.1"/>
    <property type="molecule type" value="Genomic_DNA"/>
</dbReference>
<keyword evidence="11" id="KW-1185">Reference proteome</keyword>
<dbReference type="InterPro" id="IPR050331">
    <property type="entry name" value="Zinc_finger"/>
</dbReference>
<evidence type="ECO:0000256" key="3">
    <source>
        <dbReference type="ARBA" id="ARBA00022737"/>
    </source>
</evidence>
<feature type="compositionally biased region" description="Basic and acidic residues" evidence="8">
    <location>
        <begin position="590"/>
        <end position="601"/>
    </location>
</feature>
<feature type="domain" description="C2H2-type" evidence="9">
    <location>
        <begin position="253"/>
        <end position="280"/>
    </location>
</feature>
<feature type="region of interest" description="Disordered" evidence="8">
    <location>
        <begin position="781"/>
        <end position="801"/>
    </location>
</feature>
<feature type="compositionally biased region" description="Polar residues" evidence="8">
    <location>
        <begin position="1106"/>
        <end position="1116"/>
    </location>
</feature>
<evidence type="ECO:0000256" key="6">
    <source>
        <dbReference type="ARBA" id="ARBA00023242"/>
    </source>
</evidence>